<dbReference type="OrthoDB" id="3406160at2"/>
<proteinExistence type="predicted"/>
<gene>
    <name evidence="1" type="ORF">SAMN04488546_4248</name>
</gene>
<reference evidence="2" key="1">
    <citation type="submission" date="2016-10" db="EMBL/GenBank/DDBJ databases">
        <authorList>
            <person name="Varghese N."/>
            <person name="Submissions S."/>
        </authorList>
    </citation>
    <scope>NUCLEOTIDE SEQUENCE [LARGE SCALE GENOMIC DNA]</scope>
    <source>
        <strain evidence="2">DSM 44209</strain>
    </source>
</reference>
<dbReference type="Proteomes" id="UP000198507">
    <property type="component" value="Unassembled WGS sequence"/>
</dbReference>
<organism evidence="1 2">
    <name type="scientific">Geodermatophilus poikilotrophus</name>
    <dbReference type="NCBI Taxonomy" id="1333667"/>
    <lineage>
        <taxon>Bacteria</taxon>
        <taxon>Bacillati</taxon>
        <taxon>Actinomycetota</taxon>
        <taxon>Actinomycetes</taxon>
        <taxon>Geodermatophilales</taxon>
        <taxon>Geodermatophilaceae</taxon>
        <taxon>Geodermatophilus</taxon>
    </lineage>
</organism>
<name>A0A1I0I6Q6_9ACTN</name>
<accession>A0A1I0I6Q6</accession>
<evidence type="ECO:0000313" key="2">
    <source>
        <dbReference type="Proteomes" id="UP000198507"/>
    </source>
</evidence>
<sequence length="250" mass="27365">MKGRKAQVRRRMIERLDNHPEPPPLARLLRGGRGGAVRTKLLLSILWVAAGEGHDVRFPARAFASLIDLPKPDTDGARRILDAYSWLENRKLIAVQSRPGLASKVTLLEESGSGADYSIPGAVLKAAGKDASVDTLNAHRYITLPPAFWTKGWISVLSGPAVAMLLVLAVEQGGGSAAKELWFSPGMAKRRYDLSEDTRSAGVRELADAGLVTILKRNLDPDPFAPRRLRNVYKLDLDQLERDAAVYPAR</sequence>
<dbReference type="AlphaFoldDB" id="A0A1I0I6Q6"/>
<dbReference type="EMBL" id="FOIE01000010">
    <property type="protein sequence ID" value="SET92218.1"/>
    <property type="molecule type" value="Genomic_DNA"/>
</dbReference>
<evidence type="ECO:0000313" key="1">
    <source>
        <dbReference type="EMBL" id="SET92218.1"/>
    </source>
</evidence>
<keyword evidence="2" id="KW-1185">Reference proteome</keyword>
<dbReference type="RefSeq" id="WP_091447980.1">
    <property type="nucleotide sequence ID" value="NZ_FOIE01000010.1"/>
</dbReference>
<protein>
    <submittedName>
        <fullName evidence="1">Uncharacterized protein</fullName>
    </submittedName>
</protein>